<dbReference type="PANTHER" id="PTHR47558">
    <property type="entry name" value="HISTONE DEACETYLASE HOS3"/>
    <property type="match status" value="1"/>
</dbReference>
<dbReference type="GO" id="GO:0005634">
    <property type="term" value="C:nucleus"/>
    <property type="evidence" value="ECO:0007669"/>
    <property type="project" value="TreeGrafter"/>
</dbReference>
<feature type="compositionally biased region" description="Low complexity" evidence="1">
    <location>
        <begin position="98"/>
        <end position="136"/>
    </location>
</feature>
<reference evidence="3" key="1">
    <citation type="submission" date="2023-03" db="EMBL/GenBank/DDBJ databases">
        <title>Emydomyces testavorans Genome Sequence.</title>
        <authorList>
            <person name="Hoyer L."/>
        </authorList>
    </citation>
    <scope>NUCLEOTIDE SEQUENCE</scope>
    <source>
        <strain evidence="3">16-2883</strain>
    </source>
</reference>
<dbReference type="InterPro" id="IPR023801">
    <property type="entry name" value="His_deacetylse_dom"/>
</dbReference>
<dbReference type="InterPro" id="IPR053244">
    <property type="entry name" value="HDAC_HD_type_1"/>
</dbReference>
<dbReference type="PRINTS" id="PR01270">
    <property type="entry name" value="HDASUPER"/>
</dbReference>
<sequence length="1098" mass="118981">MSSREHTGLSGRHQPPTTNNGHEQLVNSFNQLSLDSQAALSHSSPVRSNSQSFRTVGKALPSLQDPFAHSSSTLRKTPSSSSMRDDRRASTPLLQKRLSTTSLRSVSSPRPGGSRRSSMQFSSSMPPRSPSAVTECPSPPPPPTASSIAADYFMKELAHHQSTNLQSKTVVVVQDSCYGHRYSRPRTSRASLEAIVERPERLHAGILGLASAYVRMGQRWGRNRYAPHPGLDMNSLPVPPFQIRKSTRTIPLNSPAVTHVHGAKWMGELQMMCEAAESRLALNGKELVRPNSSGSNGSTSAPKLHEGDLYLCPESLNAFGGALGGVCDGVDAVFGPDATRRAFVCIRPPGHHCSSDYPSGFCWLNNVHVGIAHAAMVHGLTHAAIIDFDLHHGDGSQAIAWEQNQRAMSASKNAPSYKKTKIGYFSLHDINSYPCEDGDEAKVMNASICIDNAHGQSVWNVHLEPWKDALEFWQLYNTKYKVLLDKARGFLRSHSQQLRNTSVSTKPQAAIFVSAGFDASEWEGAGMQRHKVNVPTDFYAKFTSDIIRLAEEEDLAVDGRIISVLEGGYSDRALTSGVLSHLSALADTRNAIVENTDRQSGLASEMLNRLSLTDENGHGTNCESTVEAAVFDTMWWSVSMLEELEMAAQQLPPPLVRKSREKGQPSFLAHTQASAAKAITPMRERSPFSSHQAAMDEHFSVPEVDWALAAVELSKVIIPTDRQTFSFKHAELKGESNRIKRERHSLTGPTDLEIVAERGHMQLRQRKPRAAALQENQPWGSRSTSRSTRRTTITSVSDLPDPALSETPVETVEEVNVVVAQHSRKPSDASSVISTVSAVPRSSSARKVRDATGRPASRAQGPTTRPETSTSSSVQKRGATSSARPVGTNGRSNPKRTLPPTANIDIPTGTQAATHGPSHHGDVDKMSNGVRKLNLKLKVPTPEEHAAREAARIAEARKKSPTKLQKKSSTAGTTKPLTGKSASRTSRTVISPAAPQVNTKTEITDPAMVPLPAESNPVSPVDTSTANDQKTPGNLDNHQLTDHRSFPSPPLTPLSPPSHQQASVKSAPATAHTRENLPVFTSTSAIPFGSSLDGRLHS</sequence>
<evidence type="ECO:0000259" key="2">
    <source>
        <dbReference type="Pfam" id="PF00850"/>
    </source>
</evidence>
<keyword evidence="4" id="KW-1185">Reference proteome</keyword>
<feature type="region of interest" description="Disordered" evidence="1">
    <location>
        <begin position="821"/>
        <end position="1098"/>
    </location>
</feature>
<dbReference type="CDD" id="cd09998">
    <property type="entry name" value="HDAC_Hos3"/>
    <property type="match status" value="1"/>
</dbReference>
<dbReference type="PANTHER" id="PTHR47558:SF1">
    <property type="entry name" value="HISTONE DEACETYLASE HOS3"/>
    <property type="match status" value="1"/>
</dbReference>
<protein>
    <submittedName>
        <fullName evidence="3">Histone deacetylase</fullName>
        <ecNumber evidence="3">3.5.1.98</ecNumber>
    </submittedName>
</protein>
<feature type="compositionally biased region" description="Basic and acidic residues" evidence="1">
    <location>
        <begin position="941"/>
        <end position="958"/>
    </location>
</feature>
<feature type="region of interest" description="Disordered" evidence="1">
    <location>
        <begin position="765"/>
        <end position="808"/>
    </location>
</feature>
<feature type="compositionally biased region" description="Polar residues" evidence="1">
    <location>
        <begin position="967"/>
        <end position="989"/>
    </location>
</feature>
<feature type="compositionally biased region" description="Polar residues" evidence="1">
    <location>
        <begin position="874"/>
        <end position="883"/>
    </location>
</feature>
<dbReference type="SUPFAM" id="SSF52768">
    <property type="entry name" value="Arginase/deacetylase"/>
    <property type="match status" value="1"/>
</dbReference>
<feature type="compositionally biased region" description="Pro residues" evidence="1">
    <location>
        <begin position="1047"/>
        <end position="1056"/>
    </location>
</feature>
<feature type="region of interest" description="Disordered" evidence="1">
    <location>
        <begin position="1"/>
        <end position="147"/>
    </location>
</feature>
<dbReference type="EMBL" id="CP120629">
    <property type="protein sequence ID" value="WEW59363.1"/>
    <property type="molecule type" value="Genomic_DNA"/>
</dbReference>
<feature type="compositionally biased region" description="Polar residues" evidence="1">
    <location>
        <begin position="1016"/>
        <end position="1038"/>
    </location>
</feature>
<evidence type="ECO:0000256" key="1">
    <source>
        <dbReference type="SAM" id="MobiDB-lite"/>
    </source>
</evidence>
<dbReference type="GO" id="GO:0141221">
    <property type="term" value="F:histone deacetylase activity, hydrolytic mechanism"/>
    <property type="evidence" value="ECO:0007669"/>
    <property type="project" value="UniProtKB-EC"/>
</dbReference>
<dbReference type="InterPro" id="IPR023696">
    <property type="entry name" value="Ureohydrolase_dom_sf"/>
</dbReference>
<evidence type="ECO:0000313" key="3">
    <source>
        <dbReference type="EMBL" id="WEW59363.1"/>
    </source>
</evidence>
<dbReference type="Gene3D" id="3.40.800.20">
    <property type="entry name" value="Histone deacetylase domain"/>
    <property type="match status" value="1"/>
</dbReference>
<evidence type="ECO:0000313" key="4">
    <source>
        <dbReference type="Proteomes" id="UP001219355"/>
    </source>
</evidence>
<feature type="compositionally biased region" description="Low complexity" evidence="1">
    <location>
        <begin position="781"/>
        <end position="795"/>
    </location>
</feature>
<gene>
    <name evidence="3" type="primary">HOS3</name>
    <name evidence="3" type="ORF">PRK78_004834</name>
</gene>
<dbReference type="EC" id="3.5.1.98" evidence="3"/>
<keyword evidence="3" id="KW-0378">Hydrolase</keyword>
<dbReference type="Pfam" id="PF00850">
    <property type="entry name" value="Hist_deacetyl"/>
    <property type="match status" value="1"/>
</dbReference>
<dbReference type="InterPro" id="IPR037138">
    <property type="entry name" value="His_deacetylse_dom_sf"/>
</dbReference>
<feature type="compositionally biased region" description="Low complexity" evidence="1">
    <location>
        <begin position="70"/>
        <end position="82"/>
    </location>
</feature>
<feature type="compositionally biased region" description="Polar residues" evidence="1">
    <location>
        <begin position="15"/>
        <end position="54"/>
    </location>
</feature>
<dbReference type="FunFam" id="3.40.800.20:FF:000011">
    <property type="entry name" value="Histone deacetylase HOS3"/>
    <property type="match status" value="1"/>
</dbReference>
<dbReference type="InterPro" id="IPR000286">
    <property type="entry name" value="HDACs"/>
</dbReference>
<proteinExistence type="predicted"/>
<dbReference type="GO" id="GO:0010468">
    <property type="term" value="P:regulation of gene expression"/>
    <property type="evidence" value="ECO:0007669"/>
    <property type="project" value="UniProtKB-ARBA"/>
</dbReference>
<feature type="domain" description="Histone deacetylase" evidence="2">
    <location>
        <begin position="251"/>
        <end position="584"/>
    </location>
</feature>
<feature type="compositionally biased region" description="Polar residues" evidence="1">
    <location>
        <begin position="828"/>
        <end position="845"/>
    </location>
</feature>
<name>A0AAF0DJH7_9EURO</name>
<dbReference type="AlphaFoldDB" id="A0AAF0DJH7"/>
<organism evidence="3 4">
    <name type="scientific">Emydomyces testavorans</name>
    <dbReference type="NCBI Taxonomy" id="2070801"/>
    <lineage>
        <taxon>Eukaryota</taxon>
        <taxon>Fungi</taxon>
        <taxon>Dikarya</taxon>
        <taxon>Ascomycota</taxon>
        <taxon>Pezizomycotina</taxon>
        <taxon>Eurotiomycetes</taxon>
        <taxon>Eurotiomycetidae</taxon>
        <taxon>Onygenales</taxon>
        <taxon>Nannizziopsiaceae</taxon>
        <taxon>Emydomyces</taxon>
    </lineage>
</organism>
<dbReference type="Proteomes" id="UP001219355">
    <property type="component" value="Chromosome 3"/>
</dbReference>
<feature type="compositionally biased region" description="Low complexity" evidence="1">
    <location>
        <begin position="862"/>
        <end position="873"/>
    </location>
</feature>
<accession>A0AAF0DJH7</accession>